<dbReference type="RefSeq" id="WP_013498621.1">
    <property type="nucleotide sequence ID" value="NC_014833.1"/>
</dbReference>
<comment type="catalytic activity">
    <reaction evidence="6">
        <text>Exonucleolytic cleavage in either 5'- to 3'- or 3'- to 5'-direction to yield nucleoside 5'-phosphates.</text>
        <dbReference type="EC" id="3.1.11.6"/>
    </reaction>
</comment>
<comment type="subunit">
    <text evidence="6">Heterooligomer composed of large and small subunits.</text>
</comment>
<comment type="subcellular location">
    <subcellularLocation>
        <location evidence="6">Cytoplasm</location>
    </subcellularLocation>
</comment>
<dbReference type="Proteomes" id="UP000006919">
    <property type="component" value="Chromosome"/>
</dbReference>
<dbReference type="eggNOG" id="COG1722">
    <property type="taxonomic scope" value="Bacteria"/>
</dbReference>
<accession>E6UAN7</accession>
<evidence type="ECO:0000256" key="6">
    <source>
        <dbReference type="HAMAP-Rule" id="MF_00337"/>
    </source>
</evidence>
<keyword evidence="3 6" id="KW-0540">Nuclease</keyword>
<dbReference type="EMBL" id="CP002403">
    <property type="protein sequence ID" value="ADU22459.1"/>
    <property type="molecule type" value="Genomic_DNA"/>
</dbReference>
<dbReference type="SUPFAM" id="SSF116842">
    <property type="entry name" value="XseB-like"/>
    <property type="match status" value="1"/>
</dbReference>
<keyword evidence="2 6" id="KW-0963">Cytoplasm</keyword>
<keyword evidence="5 6" id="KW-0269">Exonuclease</keyword>
<name>E6UAN7_RUMA7</name>
<dbReference type="EC" id="3.1.11.6" evidence="6"/>
<keyword evidence="4 6" id="KW-0378">Hydrolase</keyword>
<evidence type="ECO:0000256" key="1">
    <source>
        <dbReference type="ARBA" id="ARBA00009998"/>
    </source>
</evidence>
<dbReference type="PIRSF" id="PIRSF006488">
    <property type="entry name" value="Exonuc_VII_S"/>
    <property type="match status" value="1"/>
</dbReference>
<dbReference type="OrthoDB" id="49164at2"/>
<dbReference type="Pfam" id="PF02609">
    <property type="entry name" value="Exonuc_VII_S"/>
    <property type="match status" value="1"/>
</dbReference>
<evidence type="ECO:0000256" key="3">
    <source>
        <dbReference type="ARBA" id="ARBA00022722"/>
    </source>
</evidence>
<dbReference type="InterPro" id="IPR003761">
    <property type="entry name" value="Exonuc_VII_S"/>
</dbReference>
<comment type="similarity">
    <text evidence="1 6">Belongs to the XseB family.</text>
</comment>
<protein>
    <recommendedName>
        <fullName evidence="6">Exodeoxyribonuclease 7 small subunit</fullName>
        <ecNumber evidence="6">3.1.11.6</ecNumber>
    </recommendedName>
    <alternativeName>
        <fullName evidence="6">Exodeoxyribonuclease VII small subunit</fullName>
        <shortName evidence="6">Exonuclease VII small subunit</shortName>
    </alternativeName>
</protein>
<dbReference type="STRING" id="697329.Rumal_1966"/>
<dbReference type="NCBIfam" id="TIGR01280">
    <property type="entry name" value="xseB"/>
    <property type="match status" value="1"/>
</dbReference>
<reference evidence="7 8" key="1">
    <citation type="journal article" date="2011" name="J. Bacteriol.">
        <title>Complete genome of the cellulolytic ruminal bacterium Ruminococcus albus 7.</title>
        <authorList>
            <person name="Suen G."/>
            <person name="Stevenson D.M."/>
            <person name="Bruce D.C."/>
            <person name="Chertkov O."/>
            <person name="Copeland A."/>
            <person name="Cheng J.F."/>
            <person name="Detter C."/>
            <person name="Detter J.C."/>
            <person name="Goodwin L.A."/>
            <person name="Han C.S."/>
            <person name="Hauser L.J."/>
            <person name="Ivanova N.N."/>
            <person name="Kyrpides N.C."/>
            <person name="Land M.L."/>
            <person name="Lapidus A."/>
            <person name="Lucas S."/>
            <person name="Ovchinnikova G."/>
            <person name="Pitluck S."/>
            <person name="Tapia R."/>
            <person name="Woyke T."/>
            <person name="Boyum J."/>
            <person name="Mead D."/>
            <person name="Weimer P.J."/>
        </authorList>
    </citation>
    <scope>NUCLEOTIDE SEQUENCE [LARGE SCALE GENOMIC DNA]</scope>
    <source>
        <strain evidence="8">ATCC 27210 / DSM 20455 / JCM 14654 / NCDO 2250 / 7</strain>
    </source>
</reference>
<comment type="function">
    <text evidence="6">Bidirectionally degrades single-stranded DNA into large acid-insoluble oligonucleotides, which are then degraded further into small acid-soluble oligonucleotides.</text>
</comment>
<dbReference type="GO" id="GO:0005829">
    <property type="term" value="C:cytosol"/>
    <property type="evidence" value="ECO:0007669"/>
    <property type="project" value="TreeGrafter"/>
</dbReference>
<dbReference type="HOGENOM" id="CLU_145918_3_2_9"/>
<proteinExistence type="inferred from homology"/>
<dbReference type="Gene3D" id="1.10.287.1040">
    <property type="entry name" value="Exonuclease VII, small subunit"/>
    <property type="match status" value="1"/>
</dbReference>
<dbReference type="PANTHER" id="PTHR34137:SF1">
    <property type="entry name" value="EXODEOXYRIBONUCLEASE 7 SMALL SUBUNIT"/>
    <property type="match status" value="1"/>
</dbReference>
<sequence length="62" mass="7070">MTFEENLQRIDDIVRQLESDKLPLDKALDLYKEGVGLTVDSKKMLENAKLTVKNMNGDNTDD</sequence>
<dbReference type="HAMAP" id="MF_00337">
    <property type="entry name" value="Exonuc_7_S"/>
    <property type="match status" value="1"/>
</dbReference>
<evidence type="ECO:0000313" key="8">
    <source>
        <dbReference type="Proteomes" id="UP000006919"/>
    </source>
</evidence>
<dbReference type="GO" id="GO:0008855">
    <property type="term" value="F:exodeoxyribonuclease VII activity"/>
    <property type="evidence" value="ECO:0007669"/>
    <property type="project" value="UniProtKB-UniRule"/>
</dbReference>
<dbReference type="InterPro" id="IPR037004">
    <property type="entry name" value="Exonuc_VII_ssu_sf"/>
</dbReference>
<dbReference type="GO" id="GO:0009318">
    <property type="term" value="C:exodeoxyribonuclease VII complex"/>
    <property type="evidence" value="ECO:0007669"/>
    <property type="project" value="UniProtKB-UniRule"/>
</dbReference>
<dbReference type="KEGG" id="ral:Rumal_1966"/>
<dbReference type="GO" id="GO:0006308">
    <property type="term" value="P:DNA catabolic process"/>
    <property type="evidence" value="ECO:0007669"/>
    <property type="project" value="UniProtKB-UniRule"/>
</dbReference>
<evidence type="ECO:0000313" key="7">
    <source>
        <dbReference type="EMBL" id="ADU22459.1"/>
    </source>
</evidence>
<dbReference type="AlphaFoldDB" id="E6UAN7"/>
<organism evidence="7 8">
    <name type="scientific">Ruminococcus albus (strain ATCC 27210 / DSM 20455 / JCM 14654 / NCDO 2250 / 7)</name>
    <dbReference type="NCBI Taxonomy" id="697329"/>
    <lineage>
        <taxon>Bacteria</taxon>
        <taxon>Bacillati</taxon>
        <taxon>Bacillota</taxon>
        <taxon>Clostridia</taxon>
        <taxon>Eubacteriales</taxon>
        <taxon>Oscillospiraceae</taxon>
        <taxon>Ruminococcus</taxon>
    </lineage>
</organism>
<evidence type="ECO:0000256" key="2">
    <source>
        <dbReference type="ARBA" id="ARBA00022490"/>
    </source>
</evidence>
<gene>
    <name evidence="6" type="primary">xseB</name>
    <name evidence="7" type="ordered locus">Rumal_1966</name>
</gene>
<evidence type="ECO:0000256" key="4">
    <source>
        <dbReference type="ARBA" id="ARBA00022801"/>
    </source>
</evidence>
<evidence type="ECO:0000256" key="5">
    <source>
        <dbReference type="ARBA" id="ARBA00022839"/>
    </source>
</evidence>
<dbReference type="PANTHER" id="PTHR34137">
    <property type="entry name" value="EXODEOXYRIBONUCLEASE 7 SMALL SUBUNIT"/>
    <property type="match status" value="1"/>
</dbReference>